<keyword evidence="2" id="KW-1185">Reference proteome</keyword>
<reference evidence="1 2" key="1">
    <citation type="submission" date="2024-01" db="EMBL/GenBank/DDBJ databases">
        <authorList>
            <person name="Allen C."/>
            <person name="Tagirdzhanova G."/>
        </authorList>
    </citation>
    <scope>NUCLEOTIDE SEQUENCE [LARGE SCALE GENOMIC DNA]</scope>
</reference>
<evidence type="ECO:0000313" key="2">
    <source>
        <dbReference type="Proteomes" id="UP001642482"/>
    </source>
</evidence>
<proteinExistence type="predicted"/>
<comment type="caution">
    <text evidence="1">The sequence shown here is derived from an EMBL/GenBank/DDBJ whole genome shotgun (WGS) entry which is preliminary data.</text>
</comment>
<protein>
    <submittedName>
        <fullName evidence="1">Uncharacterized protein</fullName>
    </submittedName>
</protein>
<dbReference type="EMBL" id="CAWUHD010000054">
    <property type="protein sequence ID" value="CAK7224186.1"/>
    <property type="molecule type" value="Genomic_DNA"/>
</dbReference>
<organism evidence="1 2">
    <name type="scientific">Sporothrix eucalyptigena</name>
    <dbReference type="NCBI Taxonomy" id="1812306"/>
    <lineage>
        <taxon>Eukaryota</taxon>
        <taxon>Fungi</taxon>
        <taxon>Dikarya</taxon>
        <taxon>Ascomycota</taxon>
        <taxon>Pezizomycotina</taxon>
        <taxon>Sordariomycetes</taxon>
        <taxon>Sordariomycetidae</taxon>
        <taxon>Ophiostomatales</taxon>
        <taxon>Ophiostomataceae</taxon>
        <taxon>Sporothrix</taxon>
    </lineage>
</organism>
<gene>
    <name evidence="1" type="ORF">SEUCBS140593_005485</name>
</gene>
<accession>A0ABP0BX66</accession>
<sequence length="144" mass="16258">MSSLDPGRHGHALLAAVFCGNFATKEEEDAAASRRGIQQTEAVLASRIRELYVLWPALDDSSALVPDDQEPSRMREPDERDLIFRLVFRELVAQRADADVLARATRTPGIDRFLHDVRTRCLYFAMRSATIACRRLTTALSAWR</sequence>
<dbReference type="Proteomes" id="UP001642482">
    <property type="component" value="Unassembled WGS sequence"/>
</dbReference>
<evidence type="ECO:0000313" key="1">
    <source>
        <dbReference type="EMBL" id="CAK7224186.1"/>
    </source>
</evidence>
<name>A0ABP0BX66_9PEZI</name>